<dbReference type="EMBL" id="LAZR01010965">
    <property type="protein sequence ID" value="KKM64120.1"/>
    <property type="molecule type" value="Genomic_DNA"/>
</dbReference>
<evidence type="ECO:0000313" key="1">
    <source>
        <dbReference type="EMBL" id="KKM64120.1"/>
    </source>
</evidence>
<gene>
    <name evidence="1" type="ORF">LCGC14_1504560</name>
</gene>
<protein>
    <submittedName>
        <fullName evidence="1">Uncharacterized protein</fullName>
    </submittedName>
</protein>
<comment type="caution">
    <text evidence="1">The sequence shown here is derived from an EMBL/GenBank/DDBJ whole genome shotgun (WGS) entry which is preliminary data.</text>
</comment>
<feature type="non-terminal residue" evidence="1">
    <location>
        <position position="49"/>
    </location>
</feature>
<sequence>MSYNDLKADISLFTIGDEYFETMGLTLLDGRTFTRETEKTDNQNSIIVN</sequence>
<reference evidence="1" key="1">
    <citation type="journal article" date="2015" name="Nature">
        <title>Complex archaea that bridge the gap between prokaryotes and eukaryotes.</title>
        <authorList>
            <person name="Spang A."/>
            <person name="Saw J.H."/>
            <person name="Jorgensen S.L."/>
            <person name="Zaremba-Niedzwiedzka K."/>
            <person name="Martijn J."/>
            <person name="Lind A.E."/>
            <person name="van Eijk R."/>
            <person name="Schleper C."/>
            <person name="Guy L."/>
            <person name="Ettema T.J."/>
        </authorList>
    </citation>
    <scope>NUCLEOTIDE SEQUENCE</scope>
</reference>
<proteinExistence type="predicted"/>
<name>A0A0F9LIE7_9ZZZZ</name>
<accession>A0A0F9LIE7</accession>
<dbReference type="AlphaFoldDB" id="A0A0F9LIE7"/>
<organism evidence="1">
    <name type="scientific">marine sediment metagenome</name>
    <dbReference type="NCBI Taxonomy" id="412755"/>
    <lineage>
        <taxon>unclassified sequences</taxon>
        <taxon>metagenomes</taxon>
        <taxon>ecological metagenomes</taxon>
    </lineage>
</organism>